<dbReference type="GO" id="GO:1902369">
    <property type="term" value="P:negative regulation of RNA catabolic process"/>
    <property type="evidence" value="ECO:0007669"/>
    <property type="project" value="TreeGrafter"/>
</dbReference>
<name>V9DLG5_9EURO</name>
<dbReference type="OrthoDB" id="297219at2759"/>
<evidence type="ECO:0000313" key="5">
    <source>
        <dbReference type="EMBL" id="ETI27178.1"/>
    </source>
</evidence>
<dbReference type="InterPro" id="IPR011990">
    <property type="entry name" value="TPR-like_helical_dom_sf"/>
</dbReference>
<dbReference type="GO" id="GO:0031048">
    <property type="term" value="P:regulatory ncRNA-mediated heterochromatin formation"/>
    <property type="evidence" value="ECO:0007669"/>
    <property type="project" value="TreeGrafter"/>
</dbReference>
<dbReference type="GO" id="GO:0071013">
    <property type="term" value="C:catalytic step 2 spliceosome"/>
    <property type="evidence" value="ECO:0007669"/>
    <property type="project" value="TreeGrafter"/>
</dbReference>
<dbReference type="HOGENOM" id="CLU_007550_0_0_1"/>
<dbReference type="PANTHER" id="PTHR13471">
    <property type="entry name" value="TETRATRICOPEPTIDE-LIKE HELICAL"/>
    <property type="match status" value="1"/>
</dbReference>
<feature type="region of interest" description="Disordered" evidence="4">
    <location>
        <begin position="1"/>
        <end position="48"/>
    </location>
</feature>
<dbReference type="Proteomes" id="UP000030678">
    <property type="component" value="Unassembled WGS sequence"/>
</dbReference>
<dbReference type="VEuPathDB" id="FungiDB:G647_09861"/>
<evidence type="ECO:0000256" key="1">
    <source>
        <dbReference type="ARBA" id="ARBA00004123"/>
    </source>
</evidence>
<keyword evidence="3" id="KW-0539">Nucleus</keyword>
<dbReference type="GeneID" id="19988354"/>
<dbReference type="Pfam" id="PF08424">
    <property type="entry name" value="NRDE-2"/>
    <property type="match status" value="1"/>
</dbReference>
<evidence type="ECO:0000256" key="2">
    <source>
        <dbReference type="ARBA" id="ARBA00009265"/>
    </source>
</evidence>
<accession>V9DLG5</accession>
<evidence type="ECO:0000256" key="4">
    <source>
        <dbReference type="SAM" id="MobiDB-lite"/>
    </source>
</evidence>
<dbReference type="PANTHER" id="PTHR13471:SF0">
    <property type="entry name" value="NUCLEAR EXOSOME REGULATOR NRDE2"/>
    <property type="match status" value="1"/>
</dbReference>
<gene>
    <name evidence="5" type="ORF">G647_09861</name>
</gene>
<comment type="subcellular location">
    <subcellularLocation>
        <location evidence="1">Nucleus</location>
    </subcellularLocation>
</comment>
<dbReference type="SUPFAM" id="SSF48452">
    <property type="entry name" value="TPR-like"/>
    <property type="match status" value="1"/>
</dbReference>
<reference evidence="5" key="1">
    <citation type="submission" date="2013-03" db="EMBL/GenBank/DDBJ databases">
        <title>The Genome Sequence of Cladophialophora carrionii CBS 160.54.</title>
        <authorList>
            <consortium name="The Broad Institute Genomics Platform"/>
            <person name="Cuomo C."/>
            <person name="de Hoog S."/>
            <person name="Gorbushina A."/>
            <person name="Walker B."/>
            <person name="Young S.K."/>
            <person name="Zeng Q."/>
            <person name="Gargeya S."/>
            <person name="Fitzgerald M."/>
            <person name="Haas B."/>
            <person name="Abouelleil A."/>
            <person name="Allen A.W."/>
            <person name="Alvarado L."/>
            <person name="Arachchi H.M."/>
            <person name="Berlin A.M."/>
            <person name="Chapman S.B."/>
            <person name="Gainer-Dewar J."/>
            <person name="Goldberg J."/>
            <person name="Griggs A."/>
            <person name="Gujja S."/>
            <person name="Hansen M."/>
            <person name="Howarth C."/>
            <person name="Imamovic A."/>
            <person name="Ireland A."/>
            <person name="Larimer J."/>
            <person name="McCowan C."/>
            <person name="Murphy C."/>
            <person name="Pearson M."/>
            <person name="Poon T.W."/>
            <person name="Priest M."/>
            <person name="Roberts A."/>
            <person name="Saif S."/>
            <person name="Shea T."/>
            <person name="Sisk P."/>
            <person name="Sykes S."/>
            <person name="Wortman J."/>
            <person name="Nusbaum C."/>
            <person name="Birren B."/>
        </authorList>
    </citation>
    <scope>NUCLEOTIDE SEQUENCE [LARGE SCALE GENOMIC DNA]</scope>
    <source>
        <strain evidence="5">CBS 160.54</strain>
    </source>
</reference>
<dbReference type="RefSeq" id="XP_008724075.1">
    <property type="nucleotide sequence ID" value="XM_008725853.1"/>
</dbReference>
<comment type="similarity">
    <text evidence="2">Belongs to the NRDE2 family.</text>
</comment>
<dbReference type="AlphaFoldDB" id="V9DLG5"/>
<dbReference type="EMBL" id="KI635850">
    <property type="protein sequence ID" value="ETI27178.1"/>
    <property type="molecule type" value="Genomic_DNA"/>
</dbReference>
<proteinExistence type="inferred from homology"/>
<organism evidence="5">
    <name type="scientific">Cladophialophora carrionii CBS 160.54</name>
    <dbReference type="NCBI Taxonomy" id="1279043"/>
    <lineage>
        <taxon>Eukaryota</taxon>
        <taxon>Fungi</taxon>
        <taxon>Dikarya</taxon>
        <taxon>Ascomycota</taxon>
        <taxon>Pezizomycotina</taxon>
        <taxon>Eurotiomycetes</taxon>
        <taxon>Chaetothyriomycetidae</taxon>
        <taxon>Chaetothyriales</taxon>
        <taxon>Herpotrichiellaceae</taxon>
        <taxon>Cladophialophora</taxon>
    </lineage>
</organism>
<dbReference type="InterPro" id="IPR013633">
    <property type="entry name" value="NRDE-2"/>
</dbReference>
<protein>
    <recommendedName>
        <fullName evidence="6">DUF1740-domain-containing protein</fullName>
    </recommendedName>
</protein>
<feature type="compositionally biased region" description="Polar residues" evidence="4">
    <location>
        <begin position="21"/>
        <end position="33"/>
    </location>
</feature>
<evidence type="ECO:0008006" key="6">
    <source>
        <dbReference type="Google" id="ProtNLM"/>
    </source>
</evidence>
<sequence>MSRSQYDIPSAHQKNSHHVYQRSSSAITATNVPTARREPRTNSQSSIFVEDRKGDMQILAYGSLHRNSVPRYRPAGRGRILGLDPKYRITSRSETALRVEDAESDSTRKSRKETLLTKFVDNDAATTIIHDKPSTWTDLEQDFLVLEPGQRRKRRGLGIDHLRIAAEAEESEESEPDVAEAAVAEDPFEAYKKSPIHQRHLELSKATKEQPDSASPWLALIEFQKDLLYDNLGNSPSPRDLSERKISLYEQALSHVKSQDGRHALIVGLMREARAVWDVDKHASRWRAFLGDGASFDLWKLYVDFVQTNSVRFSVEDCLQAHLNWLKTFRVPRPGTTDRQRDSNCVYILLRLTMLLWQTGFTERAVGIWQALLEWNCFQPQPQHLQSNDSMSLFRAFWDREVARIGEEGSKGWVSDPAFEPVPITDRSFQTENMDIQQWAAAETELEQTASLPARSLDEVGEDDSYRIVLFADIEELLFRPSSDSALGLLVDGFLLFAGLPPITSFDDGSAWKGDPFICNQSPSGSNLVDLVEQGDERIGIYMHYDEVSFAVKQRACRLPENLGPRSGRLLDSSPEFLRRVIAQLAGLPNDGEMLAGIMEYAVAFDAGIDLKGARKQARSFLKDKGDSLRLYDAFALLEAQLGNFESAEKVWSTALSMRTSFDGDGRMHVFYMWRNWAYSHMCRGHFTQARTLLSMLADQVFDLARFKAENLNIQASSAAAQIKVEQHIKRQIEITGLKGDSVSLRAMVDVLAYHRYLNSGLRLEVALDTYQDCLKPHTGVSKSKSALNEAIHEQQARFIYAHAVIFKKDFKPRVLNAILAQSVRTFSDNLILLILNSYFSRKAGAIDRLRQVDSVARLEQDTNTTGSVVPCIFDVLVELTRPAYSGRTVHSIRSAFKRATRVGSPGHDSVELWEAFVLWEASLVVRQGGSNRSSTGGIRPPSKEDLATLASQAREALYASLRACPWSKNLCMLAFTDSTLRSALGDEALKWVYQNMADRGMRLHIDISDVLY</sequence>
<evidence type="ECO:0000256" key="3">
    <source>
        <dbReference type="ARBA" id="ARBA00023242"/>
    </source>
</evidence>